<name>A0A0A9BBA3_ARUDO</name>
<evidence type="ECO:0000313" key="2">
    <source>
        <dbReference type="EMBL" id="JAD56567.1"/>
    </source>
</evidence>
<sequence length="29" mass="3235">MSLDTNCILLNVDLCSIVVLFNCTIIYNS</sequence>
<reference evidence="2" key="1">
    <citation type="submission" date="2014-09" db="EMBL/GenBank/DDBJ databases">
        <authorList>
            <person name="Magalhaes I.L.F."/>
            <person name="Oliveira U."/>
            <person name="Santos F.R."/>
            <person name="Vidigal T.H.D.A."/>
            <person name="Brescovit A.D."/>
            <person name="Santos A.J."/>
        </authorList>
    </citation>
    <scope>NUCLEOTIDE SEQUENCE</scope>
    <source>
        <tissue evidence="2">Shoot tissue taken approximately 20 cm above the soil surface</tissue>
    </source>
</reference>
<protein>
    <submittedName>
        <fullName evidence="2">Uncharacterized protein</fullName>
    </submittedName>
</protein>
<evidence type="ECO:0000256" key="1">
    <source>
        <dbReference type="SAM" id="Phobius"/>
    </source>
</evidence>
<feature type="transmembrane region" description="Helical" evidence="1">
    <location>
        <begin position="7"/>
        <end position="27"/>
    </location>
</feature>
<dbReference type="AlphaFoldDB" id="A0A0A9BBA3"/>
<dbReference type="EMBL" id="GBRH01241328">
    <property type="protein sequence ID" value="JAD56567.1"/>
    <property type="molecule type" value="Transcribed_RNA"/>
</dbReference>
<keyword evidence="1" id="KW-0812">Transmembrane</keyword>
<reference evidence="2" key="2">
    <citation type="journal article" date="2015" name="Data Brief">
        <title>Shoot transcriptome of the giant reed, Arundo donax.</title>
        <authorList>
            <person name="Barrero R.A."/>
            <person name="Guerrero F.D."/>
            <person name="Moolhuijzen P."/>
            <person name="Goolsby J.A."/>
            <person name="Tidwell J."/>
            <person name="Bellgard S.E."/>
            <person name="Bellgard M.I."/>
        </authorList>
    </citation>
    <scope>NUCLEOTIDE SEQUENCE</scope>
    <source>
        <tissue evidence="2">Shoot tissue taken approximately 20 cm above the soil surface</tissue>
    </source>
</reference>
<keyword evidence="1" id="KW-0472">Membrane</keyword>
<proteinExistence type="predicted"/>
<organism evidence="2">
    <name type="scientific">Arundo donax</name>
    <name type="common">Giant reed</name>
    <name type="synonym">Donax arundinaceus</name>
    <dbReference type="NCBI Taxonomy" id="35708"/>
    <lineage>
        <taxon>Eukaryota</taxon>
        <taxon>Viridiplantae</taxon>
        <taxon>Streptophyta</taxon>
        <taxon>Embryophyta</taxon>
        <taxon>Tracheophyta</taxon>
        <taxon>Spermatophyta</taxon>
        <taxon>Magnoliopsida</taxon>
        <taxon>Liliopsida</taxon>
        <taxon>Poales</taxon>
        <taxon>Poaceae</taxon>
        <taxon>PACMAD clade</taxon>
        <taxon>Arundinoideae</taxon>
        <taxon>Arundineae</taxon>
        <taxon>Arundo</taxon>
    </lineage>
</organism>
<keyword evidence="1" id="KW-1133">Transmembrane helix</keyword>
<accession>A0A0A9BBA3</accession>